<dbReference type="EMBL" id="LAZR01065342">
    <property type="protein sequence ID" value="KKK55754.1"/>
    <property type="molecule type" value="Genomic_DNA"/>
</dbReference>
<dbReference type="AlphaFoldDB" id="A0A0F8YNK7"/>
<sequence>MKEKRTYPTDCSKCSMTFERKPNESITCPKCREEIAKVGGNVMKYEYRDLLKEYIEKEVTKFVSGMSKADPPELTEGRSENLIRNLTDSTIGTVRQGIDRAIEASCYRLIHGIRWAKQHPKEGGK</sequence>
<comment type="caution">
    <text evidence="1">The sequence shown here is derived from an EMBL/GenBank/DDBJ whole genome shotgun (WGS) entry which is preliminary data.</text>
</comment>
<gene>
    <name evidence="1" type="ORF">LCGC14_3071400</name>
</gene>
<accession>A0A0F8YNK7</accession>
<proteinExistence type="predicted"/>
<organism evidence="1">
    <name type="scientific">marine sediment metagenome</name>
    <dbReference type="NCBI Taxonomy" id="412755"/>
    <lineage>
        <taxon>unclassified sequences</taxon>
        <taxon>metagenomes</taxon>
        <taxon>ecological metagenomes</taxon>
    </lineage>
</organism>
<name>A0A0F8YNK7_9ZZZZ</name>
<reference evidence="1" key="1">
    <citation type="journal article" date="2015" name="Nature">
        <title>Complex archaea that bridge the gap between prokaryotes and eukaryotes.</title>
        <authorList>
            <person name="Spang A."/>
            <person name="Saw J.H."/>
            <person name="Jorgensen S.L."/>
            <person name="Zaremba-Niedzwiedzka K."/>
            <person name="Martijn J."/>
            <person name="Lind A.E."/>
            <person name="van Eijk R."/>
            <person name="Schleper C."/>
            <person name="Guy L."/>
            <person name="Ettema T.J."/>
        </authorList>
    </citation>
    <scope>NUCLEOTIDE SEQUENCE</scope>
</reference>
<evidence type="ECO:0000313" key="1">
    <source>
        <dbReference type="EMBL" id="KKK55754.1"/>
    </source>
</evidence>
<protein>
    <submittedName>
        <fullName evidence="1">Uncharacterized protein</fullName>
    </submittedName>
</protein>